<dbReference type="HOGENOM" id="CLU_069602_1_0_10"/>
<evidence type="ECO:0000313" key="1">
    <source>
        <dbReference type="EMBL" id="EAR12814.1"/>
    </source>
</evidence>
<dbReference type="PANTHER" id="PTHR37804:SF1">
    <property type="entry name" value="CDAA REGULATORY PROTEIN CDAR"/>
    <property type="match status" value="1"/>
</dbReference>
<reference evidence="1 2" key="1">
    <citation type="submission" date="2006-02" db="EMBL/GenBank/DDBJ databases">
        <authorList>
            <person name="Murray A."/>
            <person name="Staley J."/>
            <person name="Ferriera S."/>
            <person name="Johnson J."/>
            <person name="Kravitz S."/>
            <person name="Halpern A."/>
            <person name="Remington K."/>
            <person name="Beeson K."/>
            <person name="Tran B."/>
            <person name="Rogers Y.-H."/>
            <person name="Friedman R."/>
            <person name="Venter J.C."/>
        </authorList>
    </citation>
    <scope>NUCLEOTIDE SEQUENCE [LARGE SCALE GENOMIC DNA]</scope>
    <source>
        <strain evidence="1 2">23-P</strain>
    </source>
</reference>
<proteinExistence type="predicted"/>
<name>A4C071_9FLAO</name>
<dbReference type="InterPro" id="IPR053154">
    <property type="entry name" value="c-di-AMP_regulator"/>
</dbReference>
<accession>A4C071</accession>
<dbReference type="STRING" id="313594.PI23P_09310"/>
<dbReference type="eggNOG" id="COG4856">
    <property type="taxonomic scope" value="Bacteria"/>
</dbReference>
<dbReference type="OrthoDB" id="1150187at2"/>
<sequence>MKLKRKVPKTFVSFLLASILIWLLITLSKEYTVSVNFPISYVQIAQNKLLQDSFTKELEIVLKATGFKILKTRFNTKKIEISASRLLKKKKTRYYVLIKPQKQQIQKQLPSGIILQDIIADTLFFNVESLATKKLALKPNLKLQYHVGYDLSEKIRVEPDSIFVSGPENYISSVTSIDLMQISLEDIKMDFTQKVSVQIPTGIKNLKFEAQEITISGKIEKFTEGIFEVQYKIINVPKGLVINTLSKKIQVTFIVGLSNFNKLSENSFQIVCDYAASKESNLGYLIPKLLHKPSEIKSYKMVPNKIDFLIQN</sequence>
<dbReference type="InterPro" id="IPR012505">
    <property type="entry name" value="YbbR"/>
</dbReference>
<dbReference type="PANTHER" id="PTHR37804">
    <property type="entry name" value="CDAA REGULATORY PROTEIN CDAR"/>
    <property type="match status" value="1"/>
</dbReference>
<organism evidence="1 2">
    <name type="scientific">Polaribacter irgensii 23-P</name>
    <dbReference type="NCBI Taxonomy" id="313594"/>
    <lineage>
        <taxon>Bacteria</taxon>
        <taxon>Pseudomonadati</taxon>
        <taxon>Bacteroidota</taxon>
        <taxon>Flavobacteriia</taxon>
        <taxon>Flavobacteriales</taxon>
        <taxon>Flavobacteriaceae</taxon>
    </lineage>
</organism>
<protein>
    <recommendedName>
        <fullName evidence="3">YbbR-like domain-containing protein</fullName>
    </recommendedName>
</protein>
<dbReference type="Pfam" id="PF07949">
    <property type="entry name" value="YbbR"/>
    <property type="match status" value="1"/>
</dbReference>
<gene>
    <name evidence="1" type="ORF">PI23P_09310</name>
</gene>
<dbReference type="EMBL" id="AAOG01000002">
    <property type="protein sequence ID" value="EAR12814.1"/>
    <property type="molecule type" value="Genomic_DNA"/>
</dbReference>
<dbReference type="Proteomes" id="UP000003053">
    <property type="component" value="Unassembled WGS sequence"/>
</dbReference>
<dbReference type="Gene3D" id="2.170.120.40">
    <property type="entry name" value="YbbR-like domain"/>
    <property type="match status" value="1"/>
</dbReference>
<dbReference type="AlphaFoldDB" id="A4C071"/>
<evidence type="ECO:0000313" key="2">
    <source>
        <dbReference type="Proteomes" id="UP000003053"/>
    </source>
</evidence>
<comment type="caution">
    <text evidence="1">The sequence shown here is derived from an EMBL/GenBank/DDBJ whole genome shotgun (WGS) entry which is preliminary data.</text>
</comment>
<evidence type="ECO:0008006" key="3">
    <source>
        <dbReference type="Google" id="ProtNLM"/>
    </source>
</evidence>
<dbReference type="RefSeq" id="WP_004570482.1">
    <property type="nucleotide sequence ID" value="NZ_CH724148.1"/>
</dbReference>
<keyword evidence="2" id="KW-1185">Reference proteome</keyword>